<evidence type="ECO:0000313" key="2">
    <source>
        <dbReference type="EMBL" id="KGB40290.1"/>
    </source>
</evidence>
<dbReference type="AlphaFoldDB" id="A0A094ZZ98"/>
<evidence type="ECO:0000256" key="1">
    <source>
        <dbReference type="SAM" id="Phobius"/>
    </source>
</evidence>
<sequence length="106" mass="12341">MIYAAENHVFSFHSTLSRRMSRLSLKRSPPHTPTLSSCNQSLHNVEIGKHVGRYGPGFLWSLFESMESNTRVVSNYLLFLILNALRFFFLLIIKTSYRIILHDKIQ</sequence>
<keyword evidence="1" id="KW-1133">Transmembrane helix</keyword>
<protein>
    <submittedName>
        <fullName evidence="2">Uncharacterized protein</fullName>
    </submittedName>
</protein>
<gene>
    <name evidence="2" type="ORF">MS3_08759</name>
</gene>
<name>A0A094ZZ98_SCHHA</name>
<keyword evidence="1" id="KW-0472">Membrane</keyword>
<organism evidence="2">
    <name type="scientific">Schistosoma haematobium</name>
    <name type="common">Blood fluke</name>
    <dbReference type="NCBI Taxonomy" id="6185"/>
    <lineage>
        <taxon>Eukaryota</taxon>
        <taxon>Metazoa</taxon>
        <taxon>Spiralia</taxon>
        <taxon>Lophotrochozoa</taxon>
        <taxon>Platyhelminthes</taxon>
        <taxon>Trematoda</taxon>
        <taxon>Digenea</taxon>
        <taxon>Strigeidida</taxon>
        <taxon>Schistosomatoidea</taxon>
        <taxon>Schistosomatidae</taxon>
        <taxon>Schistosoma</taxon>
    </lineage>
</organism>
<keyword evidence="1" id="KW-0812">Transmembrane</keyword>
<proteinExistence type="predicted"/>
<reference evidence="2" key="1">
    <citation type="journal article" date="2012" name="Nat. Genet.">
        <title>Whole-genome sequence of Schistosoma haematobium.</title>
        <authorList>
            <person name="Young N.D."/>
            <person name="Jex A.R."/>
            <person name="Li B."/>
            <person name="Liu S."/>
            <person name="Yang L."/>
            <person name="Xiong Z."/>
            <person name="Li Y."/>
            <person name="Cantacessi C."/>
            <person name="Hall R.S."/>
            <person name="Xu X."/>
            <person name="Chen F."/>
            <person name="Wu X."/>
            <person name="Zerlotini A."/>
            <person name="Oliveira G."/>
            <person name="Hofmann A."/>
            <person name="Zhang G."/>
            <person name="Fang X."/>
            <person name="Kang Y."/>
            <person name="Campbell B.E."/>
            <person name="Loukas A."/>
            <person name="Ranganathan S."/>
            <person name="Rollinson D."/>
            <person name="Rinaldi G."/>
            <person name="Brindley P.J."/>
            <person name="Yang H."/>
            <person name="Wang J."/>
            <person name="Wang J."/>
            <person name="Gasser R.B."/>
        </authorList>
    </citation>
    <scope>NUCLEOTIDE SEQUENCE [LARGE SCALE GENOMIC DNA]</scope>
</reference>
<dbReference type="EMBL" id="KL251421">
    <property type="protein sequence ID" value="KGB40290.1"/>
    <property type="molecule type" value="Genomic_DNA"/>
</dbReference>
<feature type="transmembrane region" description="Helical" evidence="1">
    <location>
        <begin position="73"/>
        <end position="93"/>
    </location>
</feature>
<accession>A0A094ZZ98</accession>